<evidence type="ECO:0000256" key="4">
    <source>
        <dbReference type="ARBA" id="ARBA00022741"/>
    </source>
</evidence>
<sequence length="194" mass="21209">MVGSNVSSSFSSILLAGGRSSRMGKDKALLHFGSENLLDYMQAKLSELGCHDIIVSRNQPGFVSDTIPDQGPLSGLHACLPHCQFTKVLVVPVDMPALTAETLLPLLNNQASASYYQDCALPCVLTNSKELQTDIEQQLSGPNGRRSVFALLQRFNAQALSCQNESQLVNTNTPEQWSQVCQIQGQTQEWMHES</sequence>
<gene>
    <name evidence="9" type="ORF">JHC10_04785</name>
    <name evidence="10" type="ORF">JHC11_10435</name>
</gene>
<keyword evidence="6" id="KW-0342">GTP-binding</keyword>
<dbReference type="InterPro" id="IPR013482">
    <property type="entry name" value="Molybde_CF_guanTrfase"/>
</dbReference>
<dbReference type="GO" id="GO:0005525">
    <property type="term" value="F:GTP binding"/>
    <property type="evidence" value="ECO:0007669"/>
    <property type="project" value="UniProtKB-KW"/>
</dbReference>
<evidence type="ECO:0000313" key="12">
    <source>
        <dbReference type="Proteomes" id="UP000655994"/>
    </source>
</evidence>
<keyword evidence="7" id="KW-0501">Molybdenum cofactor biosynthesis</keyword>
<feature type="domain" description="MobA-like NTP transferase" evidence="8">
    <location>
        <begin position="13"/>
        <end position="150"/>
    </location>
</feature>
<evidence type="ECO:0000259" key="8">
    <source>
        <dbReference type="Pfam" id="PF12804"/>
    </source>
</evidence>
<keyword evidence="5" id="KW-0460">Magnesium</keyword>
<evidence type="ECO:0000256" key="5">
    <source>
        <dbReference type="ARBA" id="ARBA00022842"/>
    </source>
</evidence>
<dbReference type="AlphaFoldDB" id="A0A8I1KEX7"/>
<organism evidence="10 11">
    <name type="scientific">Idiomarina abyssalis</name>
    <dbReference type="NCBI Taxonomy" id="86102"/>
    <lineage>
        <taxon>Bacteria</taxon>
        <taxon>Pseudomonadati</taxon>
        <taxon>Pseudomonadota</taxon>
        <taxon>Gammaproteobacteria</taxon>
        <taxon>Alteromonadales</taxon>
        <taxon>Idiomarinaceae</taxon>
        <taxon>Idiomarina</taxon>
    </lineage>
</organism>
<dbReference type="Proteomes" id="UP000621390">
    <property type="component" value="Unassembled WGS sequence"/>
</dbReference>
<evidence type="ECO:0000256" key="3">
    <source>
        <dbReference type="ARBA" id="ARBA00022723"/>
    </source>
</evidence>
<keyword evidence="10" id="KW-0548">Nucleotidyltransferase</keyword>
<keyword evidence="4" id="KW-0547">Nucleotide-binding</keyword>
<dbReference type="InterPro" id="IPR029044">
    <property type="entry name" value="Nucleotide-diphossugar_trans"/>
</dbReference>
<evidence type="ECO:0000313" key="10">
    <source>
        <dbReference type="EMBL" id="MBJ7316396.1"/>
    </source>
</evidence>
<keyword evidence="3" id="KW-0479">Metal-binding</keyword>
<dbReference type="CDD" id="cd02503">
    <property type="entry name" value="MobA"/>
    <property type="match status" value="1"/>
</dbReference>
<dbReference type="EMBL" id="JAEMOS010000011">
    <property type="protein sequence ID" value="MBJ7266257.1"/>
    <property type="molecule type" value="Genomic_DNA"/>
</dbReference>
<dbReference type="InterPro" id="IPR025877">
    <property type="entry name" value="MobA-like_NTP_Trfase"/>
</dbReference>
<evidence type="ECO:0000256" key="2">
    <source>
        <dbReference type="ARBA" id="ARBA00022679"/>
    </source>
</evidence>
<dbReference type="RefSeq" id="WP_199494008.1">
    <property type="nucleotide sequence ID" value="NZ_JAEMOO010000005.1"/>
</dbReference>
<dbReference type="Gene3D" id="3.90.550.10">
    <property type="entry name" value="Spore Coat Polysaccharide Biosynthesis Protein SpsA, Chain A"/>
    <property type="match status" value="1"/>
</dbReference>
<dbReference type="PANTHER" id="PTHR19136">
    <property type="entry name" value="MOLYBDENUM COFACTOR GUANYLYLTRANSFERASE"/>
    <property type="match status" value="1"/>
</dbReference>
<reference evidence="10 12" key="1">
    <citation type="submission" date="2020-09" db="EMBL/GenBank/DDBJ databases">
        <title>Draft Genomes of Bacterial Isolates from North Pond Shallow Sediments.</title>
        <authorList>
            <person name="Kiel Reese B."/>
            <person name="Mullis M."/>
            <person name="Weisend R.E."/>
        </authorList>
    </citation>
    <scope>NUCLEOTIDE SEQUENCE</scope>
    <source>
        <strain evidence="10">KJE-2</strain>
        <strain evidence="9 12">KJE-3</strain>
    </source>
</reference>
<dbReference type="GO" id="GO:0016779">
    <property type="term" value="F:nucleotidyltransferase activity"/>
    <property type="evidence" value="ECO:0007669"/>
    <property type="project" value="UniProtKB-KW"/>
</dbReference>
<keyword evidence="1" id="KW-0963">Cytoplasm</keyword>
<evidence type="ECO:0000313" key="11">
    <source>
        <dbReference type="Proteomes" id="UP000621390"/>
    </source>
</evidence>
<dbReference type="PANTHER" id="PTHR19136:SF81">
    <property type="entry name" value="MOLYBDENUM COFACTOR GUANYLYLTRANSFERASE"/>
    <property type="match status" value="1"/>
</dbReference>
<comment type="caution">
    <text evidence="10">The sequence shown here is derived from an EMBL/GenBank/DDBJ whole genome shotgun (WGS) entry which is preliminary data.</text>
</comment>
<name>A0A8I1KEX7_9GAMM</name>
<proteinExistence type="predicted"/>
<keyword evidence="2 10" id="KW-0808">Transferase</keyword>
<keyword evidence="12" id="KW-1185">Reference proteome</keyword>
<accession>A0A8I1KEX7</accession>
<evidence type="ECO:0000256" key="6">
    <source>
        <dbReference type="ARBA" id="ARBA00023134"/>
    </source>
</evidence>
<protein>
    <submittedName>
        <fullName evidence="10">Molybdenum cofactor guanylyltransferase</fullName>
    </submittedName>
</protein>
<dbReference type="Proteomes" id="UP000655994">
    <property type="component" value="Unassembled WGS sequence"/>
</dbReference>
<evidence type="ECO:0000256" key="1">
    <source>
        <dbReference type="ARBA" id="ARBA00022490"/>
    </source>
</evidence>
<dbReference type="Pfam" id="PF12804">
    <property type="entry name" value="NTP_transf_3"/>
    <property type="match status" value="1"/>
</dbReference>
<dbReference type="SUPFAM" id="SSF53448">
    <property type="entry name" value="Nucleotide-diphospho-sugar transferases"/>
    <property type="match status" value="1"/>
</dbReference>
<evidence type="ECO:0000313" key="9">
    <source>
        <dbReference type="EMBL" id="MBJ7266257.1"/>
    </source>
</evidence>
<dbReference type="EMBL" id="JAEMOP010000009">
    <property type="protein sequence ID" value="MBJ7316396.1"/>
    <property type="molecule type" value="Genomic_DNA"/>
</dbReference>
<evidence type="ECO:0000256" key="7">
    <source>
        <dbReference type="ARBA" id="ARBA00023150"/>
    </source>
</evidence>
<dbReference type="GO" id="GO:1902758">
    <property type="term" value="P:bis(molybdopterin guanine dinucleotide)molybdenum biosynthetic process"/>
    <property type="evidence" value="ECO:0007669"/>
    <property type="project" value="TreeGrafter"/>
</dbReference>
<dbReference type="GO" id="GO:0046872">
    <property type="term" value="F:metal ion binding"/>
    <property type="evidence" value="ECO:0007669"/>
    <property type="project" value="UniProtKB-KW"/>
</dbReference>